<evidence type="ECO:0000313" key="2">
    <source>
        <dbReference type="Proteomes" id="UP000477311"/>
    </source>
</evidence>
<keyword evidence="2" id="KW-1185">Reference proteome</keyword>
<proteinExistence type="predicted"/>
<gene>
    <name evidence="1" type="ORF">G4L39_06660</name>
</gene>
<evidence type="ECO:0000313" key="1">
    <source>
        <dbReference type="EMBL" id="NGO39078.1"/>
    </source>
</evidence>
<comment type="caution">
    <text evidence="1">The sequence shown here is derived from an EMBL/GenBank/DDBJ whole genome shotgun (WGS) entry which is preliminary data.</text>
</comment>
<dbReference type="AlphaFoldDB" id="A0A6M1RGA3"/>
<sequence length="69" mass="7528">MTDTTAWLPGAFDPWLLTKRVRSMTANRIAGAGNRFNAHPEIKGYEEALWLLSGADVGAVRASVAGFHR</sequence>
<dbReference type="Proteomes" id="UP000477311">
    <property type="component" value="Unassembled WGS sequence"/>
</dbReference>
<organism evidence="1 2">
    <name type="scientific">Limisphaera ngatamarikiensis</name>
    <dbReference type="NCBI Taxonomy" id="1324935"/>
    <lineage>
        <taxon>Bacteria</taxon>
        <taxon>Pseudomonadati</taxon>
        <taxon>Verrucomicrobiota</taxon>
        <taxon>Verrucomicrobiia</taxon>
        <taxon>Limisphaerales</taxon>
        <taxon>Limisphaeraceae</taxon>
        <taxon>Limisphaera</taxon>
    </lineage>
</organism>
<dbReference type="RefSeq" id="WP_165106876.1">
    <property type="nucleotide sequence ID" value="NZ_JAAKYA010000043.1"/>
</dbReference>
<dbReference type="EMBL" id="JAAKYA010000043">
    <property type="protein sequence ID" value="NGO39078.1"/>
    <property type="molecule type" value="Genomic_DNA"/>
</dbReference>
<name>A0A6M1RGA3_9BACT</name>
<protein>
    <submittedName>
        <fullName evidence="1">Uncharacterized protein</fullName>
    </submittedName>
</protein>
<reference evidence="1 2" key="1">
    <citation type="submission" date="2020-02" db="EMBL/GenBank/DDBJ databases">
        <title>Draft genome sequence of Limisphaera ngatamarikiensis NGM72.4T, a thermophilic Verrucomicrobia grouped in subdivision 3.</title>
        <authorList>
            <person name="Carere C.R."/>
            <person name="Steen J."/>
            <person name="Hugenholtz P."/>
            <person name="Stott M.B."/>
        </authorList>
    </citation>
    <scope>NUCLEOTIDE SEQUENCE [LARGE SCALE GENOMIC DNA]</scope>
    <source>
        <strain evidence="1 2">NGM72.4</strain>
    </source>
</reference>
<accession>A0A6M1RGA3</accession>